<keyword evidence="1" id="KW-1133">Transmembrane helix</keyword>
<keyword evidence="3" id="KW-1185">Reference proteome</keyword>
<organism evidence="2 3">
    <name type="scientific">Nocardia wallacei</name>
    <dbReference type="NCBI Taxonomy" id="480035"/>
    <lineage>
        <taxon>Bacteria</taxon>
        <taxon>Bacillati</taxon>
        <taxon>Actinomycetota</taxon>
        <taxon>Actinomycetes</taxon>
        <taxon>Mycobacteriales</taxon>
        <taxon>Nocardiaceae</taxon>
        <taxon>Nocardia</taxon>
    </lineage>
</organism>
<sequence>MRISVQRAGDNLRVRMRLDVNRRRWLITTVGLWLLTLTGVITGLWAVVAPAAWFRAYPGLGLKWVSADGPFNHHLSADVGAFFLALAAVSAAALYYADSLLARAAGLGWLVFGVPHLIYHLAHRPDEMSTANYVFSLIAALLLPVLGAAVLIAAPRERVQLRDPAPFTIRLPGRKR</sequence>
<gene>
    <name evidence="2" type="ORF">NWFMUON74_54820</name>
</gene>
<accession>A0A7G1KRB6</accession>
<proteinExistence type="predicted"/>
<dbReference type="EMBL" id="AP023396">
    <property type="protein sequence ID" value="BCK57710.1"/>
    <property type="molecule type" value="Genomic_DNA"/>
</dbReference>
<feature type="transmembrane region" description="Helical" evidence="1">
    <location>
        <begin position="74"/>
        <end position="97"/>
    </location>
</feature>
<feature type="transmembrane region" description="Helical" evidence="1">
    <location>
        <begin position="25"/>
        <end position="54"/>
    </location>
</feature>
<evidence type="ECO:0000313" key="2">
    <source>
        <dbReference type="EMBL" id="BCK57710.1"/>
    </source>
</evidence>
<dbReference type="AlphaFoldDB" id="A0A7G1KRB6"/>
<dbReference type="RefSeq" id="WP_187684579.1">
    <property type="nucleotide sequence ID" value="NZ_AP023396.1"/>
</dbReference>
<dbReference type="KEGG" id="nwl:NWFMUON74_54820"/>
<keyword evidence="1" id="KW-0812">Transmembrane</keyword>
<feature type="transmembrane region" description="Helical" evidence="1">
    <location>
        <begin position="134"/>
        <end position="154"/>
    </location>
</feature>
<evidence type="ECO:0000313" key="3">
    <source>
        <dbReference type="Proteomes" id="UP000516173"/>
    </source>
</evidence>
<name>A0A7G1KRB6_9NOCA</name>
<reference evidence="2 3" key="1">
    <citation type="submission" date="2020-08" db="EMBL/GenBank/DDBJ databases">
        <title>Genome Sequencing of Nocardia wallacei strain FMUON74 and assembly.</title>
        <authorList>
            <person name="Toyokawa M."/>
            <person name="Uesaka K."/>
        </authorList>
    </citation>
    <scope>NUCLEOTIDE SEQUENCE [LARGE SCALE GENOMIC DNA]</scope>
    <source>
        <strain evidence="2 3">FMUON74</strain>
    </source>
</reference>
<evidence type="ECO:0000256" key="1">
    <source>
        <dbReference type="SAM" id="Phobius"/>
    </source>
</evidence>
<keyword evidence="1" id="KW-0472">Membrane</keyword>
<feature type="transmembrane region" description="Helical" evidence="1">
    <location>
        <begin position="104"/>
        <end position="122"/>
    </location>
</feature>
<dbReference type="GeneID" id="80349918"/>
<protein>
    <submittedName>
        <fullName evidence="2">Uncharacterized protein</fullName>
    </submittedName>
</protein>
<dbReference type="Proteomes" id="UP000516173">
    <property type="component" value="Chromosome"/>
</dbReference>